<reference evidence="5" key="2">
    <citation type="submission" date="2012-11" db="EMBL/GenBank/DDBJ databases">
        <authorList>
            <person name="Kuo A."/>
            <person name="Curtis B.A."/>
            <person name="Tanifuji G."/>
            <person name="Burki F."/>
            <person name="Gruber A."/>
            <person name="Irimia M."/>
            <person name="Maruyama S."/>
            <person name="Arias M.C."/>
            <person name="Ball S.G."/>
            <person name="Gile G.H."/>
            <person name="Hirakawa Y."/>
            <person name="Hopkins J.F."/>
            <person name="Rensing S.A."/>
            <person name="Schmutz J."/>
            <person name="Symeonidi A."/>
            <person name="Elias M."/>
            <person name="Eveleigh R.J."/>
            <person name="Herman E.K."/>
            <person name="Klute M.J."/>
            <person name="Nakayama T."/>
            <person name="Obornik M."/>
            <person name="Reyes-Prieto A."/>
            <person name="Armbrust E.V."/>
            <person name="Aves S.J."/>
            <person name="Beiko R.G."/>
            <person name="Coutinho P."/>
            <person name="Dacks J.B."/>
            <person name="Durnford D.G."/>
            <person name="Fast N.M."/>
            <person name="Green B.R."/>
            <person name="Grisdale C."/>
            <person name="Hempe F."/>
            <person name="Henrissat B."/>
            <person name="Hoppner M.P."/>
            <person name="Ishida K.-I."/>
            <person name="Kim E."/>
            <person name="Koreny L."/>
            <person name="Kroth P.G."/>
            <person name="Liu Y."/>
            <person name="Malik S.-B."/>
            <person name="Maier U.G."/>
            <person name="McRose D."/>
            <person name="Mock T."/>
            <person name="Neilson J.A."/>
            <person name="Onodera N.T."/>
            <person name="Poole A.M."/>
            <person name="Pritham E.J."/>
            <person name="Richards T.A."/>
            <person name="Rocap G."/>
            <person name="Roy S.W."/>
            <person name="Sarai C."/>
            <person name="Schaack S."/>
            <person name="Shirato S."/>
            <person name="Slamovits C.H."/>
            <person name="Spencer D.F."/>
            <person name="Suzuki S."/>
            <person name="Worden A.Z."/>
            <person name="Zauner S."/>
            <person name="Barry K."/>
            <person name="Bell C."/>
            <person name="Bharti A.K."/>
            <person name="Crow J.A."/>
            <person name="Grimwood J."/>
            <person name="Kramer R."/>
            <person name="Lindquist E."/>
            <person name="Lucas S."/>
            <person name="Salamov A."/>
            <person name="McFadden G.I."/>
            <person name="Lane C.E."/>
            <person name="Keeling P.J."/>
            <person name="Gray M.W."/>
            <person name="Grigoriev I.V."/>
            <person name="Archibald J.M."/>
        </authorList>
    </citation>
    <scope>NUCLEOTIDE SEQUENCE</scope>
    <source>
        <strain evidence="5">CCMP2712</strain>
    </source>
</reference>
<name>L1IVG5_GUITC</name>
<feature type="compositionally biased region" description="Basic and acidic residues" evidence="1">
    <location>
        <begin position="140"/>
        <end position="150"/>
    </location>
</feature>
<evidence type="ECO:0000259" key="2">
    <source>
        <dbReference type="PROSITE" id="PS50105"/>
    </source>
</evidence>
<dbReference type="CDD" id="cd09487">
    <property type="entry name" value="SAM_superfamily"/>
    <property type="match status" value="1"/>
</dbReference>
<evidence type="ECO:0000313" key="4">
    <source>
        <dbReference type="EnsemblProtists" id="EKX39810"/>
    </source>
</evidence>
<feature type="compositionally biased region" description="Basic and acidic residues" evidence="1">
    <location>
        <begin position="190"/>
        <end position="214"/>
    </location>
</feature>
<dbReference type="Proteomes" id="UP000011087">
    <property type="component" value="Unassembled WGS sequence"/>
</dbReference>
<feature type="domain" description="SAM" evidence="2">
    <location>
        <begin position="50"/>
        <end position="101"/>
    </location>
</feature>
<feature type="region of interest" description="Disordered" evidence="1">
    <location>
        <begin position="407"/>
        <end position="427"/>
    </location>
</feature>
<evidence type="ECO:0000313" key="5">
    <source>
        <dbReference type="Proteomes" id="UP000011087"/>
    </source>
</evidence>
<dbReference type="PROSITE" id="PS50105">
    <property type="entry name" value="SAM_DOMAIN"/>
    <property type="match status" value="1"/>
</dbReference>
<feature type="region of interest" description="Disordered" evidence="1">
    <location>
        <begin position="134"/>
        <end position="157"/>
    </location>
</feature>
<dbReference type="EnsemblProtists" id="EKX39810">
    <property type="protein sequence ID" value="EKX39810"/>
    <property type="gene ID" value="GUITHDRAFT_114061"/>
</dbReference>
<dbReference type="Pfam" id="PF07647">
    <property type="entry name" value="SAM_2"/>
    <property type="match status" value="1"/>
</dbReference>
<dbReference type="GeneID" id="17296532"/>
<dbReference type="RefSeq" id="XP_005826790.1">
    <property type="nucleotide sequence ID" value="XM_005826733.1"/>
</dbReference>
<dbReference type="PaxDb" id="55529-EKX39810"/>
<gene>
    <name evidence="3" type="ORF">GUITHDRAFT_114061</name>
</gene>
<dbReference type="InterPro" id="IPR013761">
    <property type="entry name" value="SAM/pointed_sf"/>
</dbReference>
<organism evidence="3">
    <name type="scientific">Guillardia theta (strain CCMP2712)</name>
    <name type="common">Cryptophyte</name>
    <dbReference type="NCBI Taxonomy" id="905079"/>
    <lineage>
        <taxon>Eukaryota</taxon>
        <taxon>Cryptophyceae</taxon>
        <taxon>Pyrenomonadales</taxon>
        <taxon>Geminigeraceae</taxon>
        <taxon>Guillardia</taxon>
    </lineage>
</organism>
<dbReference type="InterPro" id="IPR001660">
    <property type="entry name" value="SAM"/>
</dbReference>
<dbReference type="AlphaFoldDB" id="L1IVG5"/>
<reference evidence="4" key="3">
    <citation type="submission" date="2015-06" db="UniProtKB">
        <authorList>
            <consortium name="EnsemblProtists"/>
        </authorList>
    </citation>
    <scope>IDENTIFICATION</scope>
</reference>
<dbReference type="SMART" id="SM00454">
    <property type="entry name" value="SAM"/>
    <property type="match status" value="1"/>
</dbReference>
<keyword evidence="5" id="KW-1185">Reference proteome</keyword>
<dbReference type="HOGENOM" id="CLU_643200_0_0_1"/>
<feature type="compositionally biased region" description="Polar residues" evidence="1">
    <location>
        <begin position="215"/>
        <end position="232"/>
    </location>
</feature>
<dbReference type="Gene3D" id="1.10.150.50">
    <property type="entry name" value="Transcription Factor, Ets-1"/>
    <property type="match status" value="1"/>
</dbReference>
<protein>
    <recommendedName>
        <fullName evidence="2">SAM domain-containing protein</fullName>
    </recommendedName>
</protein>
<reference evidence="3 5" key="1">
    <citation type="journal article" date="2012" name="Nature">
        <title>Algal genomes reveal evolutionary mosaicism and the fate of nucleomorphs.</title>
        <authorList>
            <consortium name="DOE Joint Genome Institute"/>
            <person name="Curtis B.A."/>
            <person name="Tanifuji G."/>
            <person name="Burki F."/>
            <person name="Gruber A."/>
            <person name="Irimia M."/>
            <person name="Maruyama S."/>
            <person name="Arias M.C."/>
            <person name="Ball S.G."/>
            <person name="Gile G.H."/>
            <person name="Hirakawa Y."/>
            <person name="Hopkins J.F."/>
            <person name="Kuo A."/>
            <person name="Rensing S.A."/>
            <person name="Schmutz J."/>
            <person name="Symeonidi A."/>
            <person name="Elias M."/>
            <person name="Eveleigh R.J."/>
            <person name="Herman E.K."/>
            <person name="Klute M.J."/>
            <person name="Nakayama T."/>
            <person name="Obornik M."/>
            <person name="Reyes-Prieto A."/>
            <person name="Armbrust E.V."/>
            <person name="Aves S.J."/>
            <person name="Beiko R.G."/>
            <person name="Coutinho P."/>
            <person name="Dacks J.B."/>
            <person name="Durnford D.G."/>
            <person name="Fast N.M."/>
            <person name="Green B.R."/>
            <person name="Grisdale C.J."/>
            <person name="Hempel F."/>
            <person name="Henrissat B."/>
            <person name="Hoppner M.P."/>
            <person name="Ishida K."/>
            <person name="Kim E."/>
            <person name="Koreny L."/>
            <person name="Kroth P.G."/>
            <person name="Liu Y."/>
            <person name="Malik S.B."/>
            <person name="Maier U.G."/>
            <person name="McRose D."/>
            <person name="Mock T."/>
            <person name="Neilson J.A."/>
            <person name="Onodera N.T."/>
            <person name="Poole A.M."/>
            <person name="Pritham E.J."/>
            <person name="Richards T.A."/>
            <person name="Rocap G."/>
            <person name="Roy S.W."/>
            <person name="Sarai C."/>
            <person name="Schaack S."/>
            <person name="Shirato S."/>
            <person name="Slamovits C.H."/>
            <person name="Spencer D.F."/>
            <person name="Suzuki S."/>
            <person name="Worden A.Z."/>
            <person name="Zauner S."/>
            <person name="Barry K."/>
            <person name="Bell C."/>
            <person name="Bharti A.K."/>
            <person name="Crow J.A."/>
            <person name="Grimwood J."/>
            <person name="Kramer R."/>
            <person name="Lindquist E."/>
            <person name="Lucas S."/>
            <person name="Salamov A."/>
            <person name="McFadden G.I."/>
            <person name="Lane C.E."/>
            <person name="Keeling P.J."/>
            <person name="Gray M.W."/>
            <person name="Grigoriev I.V."/>
            <person name="Archibald J.M."/>
        </authorList>
    </citation>
    <scope>NUCLEOTIDE SEQUENCE</scope>
    <source>
        <strain evidence="3 5">CCMP2712</strain>
    </source>
</reference>
<feature type="region of interest" description="Disordered" evidence="1">
    <location>
        <begin position="178"/>
        <end position="232"/>
    </location>
</feature>
<evidence type="ECO:0000313" key="3">
    <source>
        <dbReference type="EMBL" id="EKX39810.1"/>
    </source>
</evidence>
<proteinExistence type="predicted"/>
<dbReference type="KEGG" id="gtt:GUITHDRAFT_114061"/>
<evidence type="ECO:0000256" key="1">
    <source>
        <dbReference type="SAM" id="MobiDB-lite"/>
    </source>
</evidence>
<accession>L1IVG5</accession>
<dbReference type="SUPFAM" id="SSF47769">
    <property type="entry name" value="SAM/Pointed domain"/>
    <property type="match status" value="1"/>
</dbReference>
<feature type="compositionally biased region" description="Polar residues" evidence="1">
    <location>
        <begin position="417"/>
        <end position="427"/>
    </location>
</feature>
<dbReference type="EMBL" id="JH993036">
    <property type="protein sequence ID" value="EKX39810.1"/>
    <property type="molecule type" value="Genomic_DNA"/>
</dbReference>
<sequence length="427" mass="48350">MSDGREEMRDENPRLTIPKLNMRPKVNHHHGDAGLGSPQEVEELLLSARVHRWLMTLGLEECMTSFAQKGIRSEDLVEFSQETEEMLQSMGVRRMGDRAKLRLWASQAHDAYQQDLRQHIKYLFPRVPTGIEPEIQYSRRKSEVASDPHSETSSGEDDLDANRLFCWALVEQGITDYHRKSAPVAQPRRSPAEREVSMSGRRGQEDEGDPKRLSNDSPASPHAESSSMNQQISPSATQDLELLPAGGPGQVWTGVWLWENTVKSRGSRREGGEIDLLLLGRMESPARVVGSLTLVEESPCDISGSSSRSHRSSKWSRWTLSGAELTTMRERRTLKRMLHEWGEVVYRVKRARFVGFCMMAKRNKSTKRKIFRRLKKLRGKRKEGESCLLRADHSSSSQLHKASSTMFGMGQKAAGKETSSSSFFPGW</sequence>